<proteinExistence type="inferred from homology"/>
<name>A0A1G9F632_9BACT</name>
<evidence type="ECO:0000313" key="9">
    <source>
        <dbReference type="Proteomes" id="UP000198510"/>
    </source>
</evidence>
<dbReference type="Proteomes" id="UP000198510">
    <property type="component" value="Unassembled WGS sequence"/>
</dbReference>
<sequence length="103" mass="11583">MYAIVEIAGQQHKVQKDQALYVPRIDGETGAALSFDQVLLVEDGDNIQVGAPLLSGITISAKILEHVKGDKVIVFKKKRRKGYRKKNGHRQQFTKIQIEDIQL</sequence>
<evidence type="ECO:0000313" key="8">
    <source>
        <dbReference type="EMBL" id="SDK83805.1"/>
    </source>
</evidence>
<dbReference type="GO" id="GO:0019843">
    <property type="term" value="F:rRNA binding"/>
    <property type="evidence" value="ECO:0007669"/>
    <property type="project" value="UniProtKB-UniRule"/>
</dbReference>
<dbReference type="SUPFAM" id="SSF141091">
    <property type="entry name" value="L21p-like"/>
    <property type="match status" value="1"/>
</dbReference>
<dbReference type="InterPro" id="IPR018258">
    <property type="entry name" value="Ribosomal_bL21_CS"/>
</dbReference>
<dbReference type="OrthoDB" id="9813334at2"/>
<dbReference type="PROSITE" id="PS01169">
    <property type="entry name" value="RIBOSOMAL_L21"/>
    <property type="match status" value="1"/>
</dbReference>
<dbReference type="PANTHER" id="PTHR21349:SF0">
    <property type="entry name" value="LARGE RIBOSOMAL SUBUNIT PROTEIN BL21M"/>
    <property type="match status" value="1"/>
</dbReference>
<dbReference type="InterPro" id="IPR001787">
    <property type="entry name" value="Ribosomal_bL21"/>
</dbReference>
<comment type="subunit">
    <text evidence="6">Part of the 50S ribosomal subunit. Contacts protein L20.</text>
</comment>
<keyword evidence="5 6" id="KW-0687">Ribonucleoprotein</keyword>
<dbReference type="GO" id="GO:0003735">
    <property type="term" value="F:structural constituent of ribosome"/>
    <property type="evidence" value="ECO:0007669"/>
    <property type="project" value="InterPro"/>
</dbReference>
<dbReference type="NCBIfam" id="TIGR00061">
    <property type="entry name" value="L21"/>
    <property type="match status" value="1"/>
</dbReference>
<keyword evidence="3 6" id="KW-0694">RNA-binding</keyword>
<evidence type="ECO:0000256" key="6">
    <source>
        <dbReference type="HAMAP-Rule" id="MF_01363"/>
    </source>
</evidence>
<evidence type="ECO:0000256" key="3">
    <source>
        <dbReference type="ARBA" id="ARBA00022884"/>
    </source>
</evidence>
<dbReference type="InterPro" id="IPR028909">
    <property type="entry name" value="bL21-like"/>
</dbReference>
<dbReference type="Pfam" id="PF00829">
    <property type="entry name" value="Ribosomal_L21p"/>
    <property type="match status" value="1"/>
</dbReference>
<dbReference type="PANTHER" id="PTHR21349">
    <property type="entry name" value="50S RIBOSOMAL PROTEIN L21"/>
    <property type="match status" value="1"/>
</dbReference>
<evidence type="ECO:0000256" key="1">
    <source>
        <dbReference type="ARBA" id="ARBA00008563"/>
    </source>
</evidence>
<evidence type="ECO:0000256" key="5">
    <source>
        <dbReference type="ARBA" id="ARBA00023274"/>
    </source>
</evidence>
<evidence type="ECO:0000256" key="2">
    <source>
        <dbReference type="ARBA" id="ARBA00022730"/>
    </source>
</evidence>
<evidence type="ECO:0000256" key="7">
    <source>
        <dbReference type="RuleBase" id="RU000562"/>
    </source>
</evidence>
<protein>
    <recommendedName>
        <fullName evidence="6">Large ribosomal subunit protein bL21</fullName>
    </recommendedName>
</protein>
<keyword evidence="4 6" id="KW-0689">Ribosomal protein</keyword>
<dbReference type="GO" id="GO:1990904">
    <property type="term" value="C:ribonucleoprotein complex"/>
    <property type="evidence" value="ECO:0007669"/>
    <property type="project" value="UniProtKB-KW"/>
</dbReference>
<comment type="similarity">
    <text evidence="1 6 7">Belongs to the bacterial ribosomal protein bL21 family.</text>
</comment>
<keyword evidence="9" id="KW-1185">Reference proteome</keyword>
<evidence type="ECO:0000256" key="4">
    <source>
        <dbReference type="ARBA" id="ARBA00022980"/>
    </source>
</evidence>
<reference evidence="8 9" key="1">
    <citation type="submission" date="2016-10" db="EMBL/GenBank/DDBJ databases">
        <authorList>
            <person name="de Groot N.N."/>
        </authorList>
    </citation>
    <scope>NUCLEOTIDE SEQUENCE [LARGE SCALE GENOMIC DNA]</scope>
    <source>
        <strain evidence="8 9">DSM 25186</strain>
    </source>
</reference>
<dbReference type="AlphaFoldDB" id="A0A1G9F632"/>
<dbReference type="RefSeq" id="WP_089681670.1">
    <property type="nucleotide sequence ID" value="NZ_FNFO01000003.1"/>
</dbReference>
<dbReference type="HAMAP" id="MF_01363">
    <property type="entry name" value="Ribosomal_bL21"/>
    <property type="match status" value="1"/>
</dbReference>
<dbReference type="STRING" id="1075417.SAMN05421823_103683"/>
<dbReference type="InterPro" id="IPR036164">
    <property type="entry name" value="bL21-like_sf"/>
</dbReference>
<comment type="function">
    <text evidence="6 7">This protein binds to 23S rRNA in the presence of protein L20.</text>
</comment>
<dbReference type="GO" id="GO:0005737">
    <property type="term" value="C:cytoplasm"/>
    <property type="evidence" value="ECO:0007669"/>
    <property type="project" value="UniProtKB-ARBA"/>
</dbReference>
<dbReference type="EMBL" id="FNFO01000003">
    <property type="protein sequence ID" value="SDK83805.1"/>
    <property type="molecule type" value="Genomic_DNA"/>
</dbReference>
<keyword evidence="2 6" id="KW-0699">rRNA-binding</keyword>
<dbReference type="GO" id="GO:0005840">
    <property type="term" value="C:ribosome"/>
    <property type="evidence" value="ECO:0007669"/>
    <property type="project" value="UniProtKB-KW"/>
</dbReference>
<accession>A0A1G9F632</accession>
<dbReference type="GO" id="GO:0006412">
    <property type="term" value="P:translation"/>
    <property type="evidence" value="ECO:0007669"/>
    <property type="project" value="UniProtKB-UniRule"/>
</dbReference>
<gene>
    <name evidence="6" type="primary">rplU</name>
    <name evidence="8" type="ORF">SAMN05421823_103683</name>
</gene>
<organism evidence="8 9">
    <name type="scientific">Catalinimonas alkaloidigena</name>
    <dbReference type="NCBI Taxonomy" id="1075417"/>
    <lineage>
        <taxon>Bacteria</taxon>
        <taxon>Pseudomonadati</taxon>
        <taxon>Bacteroidota</taxon>
        <taxon>Cytophagia</taxon>
        <taxon>Cytophagales</taxon>
        <taxon>Catalimonadaceae</taxon>
        <taxon>Catalinimonas</taxon>
    </lineage>
</organism>